<comment type="caution">
    <text evidence="1">The sequence shown here is derived from an EMBL/GenBank/DDBJ whole genome shotgun (WGS) entry which is preliminary data.</text>
</comment>
<dbReference type="EMBL" id="CSUW01000004">
    <property type="protein sequence ID" value="CPT28203.1"/>
    <property type="molecule type" value="Genomic_DNA"/>
</dbReference>
<sequence length="129" mass="14141">MSAEARCPLCADIMAAPEVRNSLSRFVDSYICNRCGMAEALLNIPQEARRCLHFDEVTGTMLVTEDEPGYYPFAATFPKGVKALAWITVYVKAVNARLGLSDTDAEGIVISSMFGARQKFIDAHYVGRG</sequence>
<name>A0AB33T9I1_9MYCO</name>
<proteinExistence type="predicted"/>
<evidence type="ECO:0000313" key="2">
    <source>
        <dbReference type="Proteomes" id="UP000038487"/>
    </source>
</evidence>
<protein>
    <submittedName>
        <fullName evidence="1">Uncharacterized protein</fullName>
    </submittedName>
</protein>
<evidence type="ECO:0000313" key="1">
    <source>
        <dbReference type="EMBL" id="CPT28203.1"/>
    </source>
</evidence>
<reference evidence="1 2" key="1">
    <citation type="submission" date="2015-03" db="EMBL/GenBank/DDBJ databases">
        <authorList>
            <consortium name="Pathogen Informatics"/>
            <person name="Murphy D."/>
        </authorList>
    </citation>
    <scope>NUCLEOTIDE SEQUENCE [LARGE SCALE GENOMIC DNA]</scope>
    <source>
        <strain evidence="1 2">PAP036</strain>
    </source>
</reference>
<dbReference type="Proteomes" id="UP000038487">
    <property type="component" value="Unassembled WGS sequence"/>
</dbReference>
<dbReference type="AlphaFoldDB" id="A0AB33T9I1"/>
<accession>A0AB33T9I1</accession>
<gene>
    <name evidence="1" type="ORF">ERS075527_02228</name>
</gene>
<organism evidence="1 2">
    <name type="scientific">Mycobacteroides abscessus</name>
    <dbReference type="NCBI Taxonomy" id="36809"/>
    <lineage>
        <taxon>Bacteria</taxon>
        <taxon>Bacillati</taxon>
        <taxon>Actinomycetota</taxon>
        <taxon>Actinomycetes</taxon>
        <taxon>Mycobacteriales</taxon>
        <taxon>Mycobacteriaceae</taxon>
        <taxon>Mycobacteroides</taxon>
    </lineage>
</organism>
<dbReference type="RefSeq" id="WP_232784686.1">
    <property type="nucleotide sequence ID" value="NZ_CSUW01000004.1"/>
</dbReference>